<keyword evidence="4" id="KW-0472">Membrane</keyword>
<organism evidence="6 7">
    <name type="scientific">Microbulbifer taiwanensis</name>
    <dbReference type="NCBI Taxonomy" id="986746"/>
    <lineage>
        <taxon>Bacteria</taxon>
        <taxon>Pseudomonadati</taxon>
        <taxon>Pseudomonadota</taxon>
        <taxon>Gammaproteobacteria</taxon>
        <taxon>Cellvibrionales</taxon>
        <taxon>Microbulbiferaceae</taxon>
        <taxon>Microbulbifer</taxon>
    </lineage>
</organism>
<proteinExistence type="predicted"/>
<accession>A0ABW1YNR6</accession>
<dbReference type="PANTHER" id="PTHR24421">
    <property type="entry name" value="NITRATE/NITRITE SENSOR PROTEIN NARX-RELATED"/>
    <property type="match status" value="1"/>
</dbReference>
<evidence type="ECO:0000256" key="1">
    <source>
        <dbReference type="ARBA" id="ARBA00022679"/>
    </source>
</evidence>
<keyword evidence="4" id="KW-0812">Transmembrane</keyword>
<reference evidence="7" key="1">
    <citation type="journal article" date="2019" name="Int. J. Syst. Evol. Microbiol.">
        <title>The Global Catalogue of Microorganisms (GCM) 10K type strain sequencing project: providing services to taxonomists for standard genome sequencing and annotation.</title>
        <authorList>
            <consortium name="The Broad Institute Genomics Platform"/>
            <consortium name="The Broad Institute Genome Sequencing Center for Infectious Disease"/>
            <person name="Wu L."/>
            <person name="Ma J."/>
        </authorList>
    </citation>
    <scope>NUCLEOTIDE SEQUENCE [LARGE SCALE GENOMIC DNA]</scope>
    <source>
        <strain evidence="7">CGMCC 1.13718</strain>
    </source>
</reference>
<dbReference type="GO" id="GO:0016301">
    <property type="term" value="F:kinase activity"/>
    <property type="evidence" value="ECO:0007669"/>
    <property type="project" value="UniProtKB-KW"/>
</dbReference>
<keyword evidence="7" id="KW-1185">Reference proteome</keyword>
<name>A0ABW1YNR6_9GAMM</name>
<feature type="transmembrane region" description="Helical" evidence="4">
    <location>
        <begin position="37"/>
        <end position="53"/>
    </location>
</feature>
<dbReference type="RefSeq" id="WP_226864695.1">
    <property type="nucleotide sequence ID" value="NZ_JACZFR010000012.1"/>
</dbReference>
<feature type="domain" description="Signal transduction histidine kinase subgroup 3 dimerisation and phosphoacceptor" evidence="5">
    <location>
        <begin position="169"/>
        <end position="242"/>
    </location>
</feature>
<dbReference type="Gene3D" id="1.20.5.1930">
    <property type="match status" value="1"/>
</dbReference>
<gene>
    <name evidence="6" type="ORF">ACFQBM_12155</name>
</gene>
<evidence type="ECO:0000313" key="6">
    <source>
        <dbReference type="EMBL" id="MFC6634043.1"/>
    </source>
</evidence>
<evidence type="ECO:0000256" key="2">
    <source>
        <dbReference type="ARBA" id="ARBA00022777"/>
    </source>
</evidence>
<keyword evidence="2 6" id="KW-0418">Kinase</keyword>
<keyword evidence="4" id="KW-1133">Transmembrane helix</keyword>
<dbReference type="SUPFAM" id="SSF55874">
    <property type="entry name" value="ATPase domain of HSP90 chaperone/DNA topoisomerase II/histidine kinase"/>
    <property type="match status" value="1"/>
</dbReference>
<evidence type="ECO:0000259" key="5">
    <source>
        <dbReference type="Pfam" id="PF07730"/>
    </source>
</evidence>
<feature type="transmembrane region" description="Helical" evidence="4">
    <location>
        <begin position="12"/>
        <end position="30"/>
    </location>
</feature>
<keyword evidence="3" id="KW-0902">Two-component regulatory system</keyword>
<evidence type="ECO:0000256" key="4">
    <source>
        <dbReference type="SAM" id="Phobius"/>
    </source>
</evidence>
<comment type="caution">
    <text evidence="6">The sequence shown here is derived from an EMBL/GenBank/DDBJ whole genome shotgun (WGS) entry which is preliminary data.</text>
</comment>
<dbReference type="EMBL" id="JBHSVR010000001">
    <property type="protein sequence ID" value="MFC6634043.1"/>
    <property type="molecule type" value="Genomic_DNA"/>
</dbReference>
<feature type="transmembrane region" description="Helical" evidence="4">
    <location>
        <begin position="126"/>
        <end position="146"/>
    </location>
</feature>
<dbReference type="PANTHER" id="PTHR24421:SF63">
    <property type="entry name" value="SENSOR HISTIDINE KINASE DESK"/>
    <property type="match status" value="1"/>
</dbReference>
<dbReference type="InterPro" id="IPR011712">
    <property type="entry name" value="Sig_transdc_His_kin_sub3_dim/P"/>
</dbReference>
<dbReference type="InterPro" id="IPR050482">
    <property type="entry name" value="Sensor_HK_TwoCompSys"/>
</dbReference>
<evidence type="ECO:0000313" key="7">
    <source>
        <dbReference type="Proteomes" id="UP001596425"/>
    </source>
</evidence>
<evidence type="ECO:0000256" key="3">
    <source>
        <dbReference type="ARBA" id="ARBA00023012"/>
    </source>
</evidence>
<keyword evidence="1" id="KW-0808">Transferase</keyword>
<dbReference type="Proteomes" id="UP001596425">
    <property type="component" value="Unassembled WGS sequence"/>
</dbReference>
<dbReference type="InterPro" id="IPR036890">
    <property type="entry name" value="HATPase_C_sf"/>
</dbReference>
<dbReference type="CDD" id="cd16917">
    <property type="entry name" value="HATPase_UhpB-NarQ-NarX-like"/>
    <property type="match status" value="1"/>
</dbReference>
<sequence length="364" mass="40552">MQLHKSPDHHRFAPWVWLIFLGFYFIRPFAAPMSGGEWLLFALGLALFLWAYFRLFRATEPRPYIWLVLLLALVEAPFNNGASSLFIYAAAFSGNLLPGRQAALHLAAILSLLGLESWWLNLPATLWMPASLVSVAVGAMGILDRIRGEATRQRLRDREEIERLATVAERERIARDMHDVIGHTLSSVALKSELAGRLLARAETSPMSLEQARHQVAEVQQLARAALTRAREAIAGYRERELGAELARLQQWLEEQNFQVEVNTDFQRLPPRVESAAALILMEACTNVVRHSTGDTVVMDCKGRADRLQLCVADNGDTRAVIEGNGLRGIRERARSLGGQVRCSAANGVRIEVELPLGEACEID</sequence>
<protein>
    <submittedName>
        <fullName evidence="6">Sensor histidine kinase</fullName>
    </submittedName>
</protein>
<dbReference type="Pfam" id="PF07730">
    <property type="entry name" value="HisKA_3"/>
    <property type="match status" value="1"/>
</dbReference>
<dbReference type="Gene3D" id="3.30.565.10">
    <property type="entry name" value="Histidine kinase-like ATPase, C-terminal domain"/>
    <property type="match status" value="1"/>
</dbReference>
<feature type="transmembrane region" description="Helical" evidence="4">
    <location>
        <begin position="65"/>
        <end position="90"/>
    </location>
</feature>